<dbReference type="InterPro" id="IPR027417">
    <property type="entry name" value="P-loop_NTPase"/>
</dbReference>
<reference evidence="1 2" key="1">
    <citation type="journal article" date="2016" name="Front. Microbiol.">
        <title>Comprehensive Phylogenetic Analysis of Bovine Non-aureus Staphylococci Species Based on Whole-Genome Sequencing.</title>
        <authorList>
            <person name="Naushad S."/>
            <person name="Barkema H.W."/>
            <person name="Luby C."/>
            <person name="Condas L.A."/>
            <person name="Nobrega D.B."/>
            <person name="Carson D.A."/>
            <person name="De Buck J."/>
        </authorList>
    </citation>
    <scope>NUCLEOTIDE SEQUENCE [LARGE SCALE GENOMIC DNA]</scope>
    <source>
        <strain evidence="1 2">SNUC 1231</strain>
    </source>
</reference>
<dbReference type="EMBL" id="PZFQ01000009">
    <property type="protein sequence ID" value="PTI76574.1"/>
    <property type="molecule type" value="Genomic_DNA"/>
</dbReference>
<dbReference type="NCBIfam" id="NF005255">
    <property type="entry name" value="PRK06762.2-2"/>
    <property type="match status" value="1"/>
</dbReference>
<dbReference type="Proteomes" id="UP000241960">
    <property type="component" value="Unassembled WGS sequence"/>
</dbReference>
<comment type="caution">
    <text evidence="1">The sequence shown here is derived from an EMBL/GenBank/DDBJ whole genome shotgun (WGS) entry which is preliminary data.</text>
</comment>
<dbReference type="AlphaFoldDB" id="A0A9Q6HQ40"/>
<name>A0A9Q6HQ40_9STAP</name>
<proteinExistence type="predicted"/>
<dbReference type="Gene3D" id="3.40.50.300">
    <property type="entry name" value="P-loop containing nucleotide triphosphate hydrolases"/>
    <property type="match status" value="1"/>
</dbReference>
<gene>
    <name evidence="1" type="ORF">BU058_03865</name>
</gene>
<sequence>MTKFIIIRGNSGSGKTVIARNFRNVVGVRVLLIEQDMVRRHMLNVRDRPNNMAIQLIETITLYGFIHCDYVILEGILNKKKYGDMLRELIEYEGVETYAYYFDLSFKETVRRHLMKKETDFDKEKLAEWFVANDFLGLNHEKAITSEMSEEDIILKIQNDIKINGRNDKQKP</sequence>
<protein>
    <recommendedName>
        <fullName evidence="3">Kinase</fullName>
    </recommendedName>
</protein>
<evidence type="ECO:0000313" key="2">
    <source>
        <dbReference type="Proteomes" id="UP000241960"/>
    </source>
</evidence>
<evidence type="ECO:0000313" key="1">
    <source>
        <dbReference type="EMBL" id="PTI76574.1"/>
    </source>
</evidence>
<organism evidence="1 2">
    <name type="scientific">Staphylococcus succinus</name>
    <dbReference type="NCBI Taxonomy" id="61015"/>
    <lineage>
        <taxon>Bacteria</taxon>
        <taxon>Bacillati</taxon>
        <taxon>Bacillota</taxon>
        <taxon>Bacilli</taxon>
        <taxon>Bacillales</taxon>
        <taxon>Staphylococcaceae</taxon>
        <taxon>Staphylococcus</taxon>
    </lineage>
</organism>
<dbReference type="SUPFAM" id="SSF52540">
    <property type="entry name" value="P-loop containing nucleoside triphosphate hydrolases"/>
    <property type="match status" value="1"/>
</dbReference>
<accession>A0A9Q6HQ40</accession>
<evidence type="ECO:0008006" key="3">
    <source>
        <dbReference type="Google" id="ProtNLM"/>
    </source>
</evidence>
<dbReference type="RefSeq" id="WP_107544894.1">
    <property type="nucleotide sequence ID" value="NZ_PZFQ01000009.1"/>
</dbReference>